<accession>A0A0W0Y6W3</accession>
<evidence type="ECO:0000259" key="7">
    <source>
        <dbReference type="Pfam" id="PF09157"/>
    </source>
</evidence>
<dbReference type="GO" id="GO:1990481">
    <property type="term" value="P:mRNA pseudouridine synthesis"/>
    <property type="evidence" value="ECO:0007669"/>
    <property type="project" value="TreeGrafter"/>
</dbReference>
<dbReference type="SUPFAM" id="SSF55120">
    <property type="entry name" value="Pseudouridine synthase"/>
    <property type="match status" value="1"/>
</dbReference>
<evidence type="ECO:0000259" key="8">
    <source>
        <dbReference type="Pfam" id="PF16198"/>
    </source>
</evidence>
<name>A0A0W0Y6W3_9GAMM</name>
<reference evidence="9 10" key="1">
    <citation type="submission" date="2015-11" db="EMBL/GenBank/DDBJ databases">
        <title>Genomic analysis of 38 Legionella species identifies large and diverse effector repertoires.</title>
        <authorList>
            <person name="Burstein D."/>
            <person name="Amaro F."/>
            <person name="Zusman T."/>
            <person name="Lifshitz Z."/>
            <person name="Cohen O."/>
            <person name="Gilbert J.A."/>
            <person name="Pupko T."/>
            <person name="Shuman H.A."/>
            <person name="Segal G."/>
        </authorList>
    </citation>
    <scope>NUCLEOTIDE SEQUENCE [LARGE SCALE GENOMIC DNA]</scope>
    <source>
        <strain evidence="9 10">CDC#1442-AUS-E</strain>
    </source>
</reference>
<comment type="similarity">
    <text evidence="2 5">Belongs to the pseudouridine synthase TruB family. Type 1 subfamily.</text>
</comment>
<dbReference type="AlphaFoldDB" id="A0A0W0Y6W3"/>
<dbReference type="STRING" id="45073.Lqui_1178"/>
<comment type="caution">
    <text evidence="9">The sequence shown here is derived from an EMBL/GenBank/DDBJ whole genome shotgun (WGS) entry which is preliminary data.</text>
</comment>
<dbReference type="Gene3D" id="3.30.2350.10">
    <property type="entry name" value="Pseudouridine synthase"/>
    <property type="match status" value="1"/>
</dbReference>
<dbReference type="CDD" id="cd21152">
    <property type="entry name" value="PUA_TruB_bacterial"/>
    <property type="match status" value="1"/>
</dbReference>
<dbReference type="GO" id="GO:0003723">
    <property type="term" value="F:RNA binding"/>
    <property type="evidence" value="ECO:0007669"/>
    <property type="project" value="InterPro"/>
</dbReference>
<keyword evidence="4 5" id="KW-0413">Isomerase</keyword>
<sequence length="297" mass="33078">MKTRDSLPVNGILLLNKPQGLSSNAVLQKAKRLLNASKAGHTGSLDPLATGMLPLCFGEATKVCQYLLDADKTYQATGRLGIKTDSGDSTGNIVAQVSDLPAISEAEMHSVIMAFTGAIEQTPPMYSALKHQGKPLYKYAREGKTLERKKRIINIYHIELKYFDGQDFVIEVSCSKGTYIRSLIEDIGERLGYYAHMTQLHRLHTAGFKHEPMYTFEQLSVHDDLKKLLLPMDDAIAHLPAVELEDNQLQSLRQGKIIQLTNYARPGLLRLYNQSSFSGIGEITENGDLLVRRLLSF</sequence>
<dbReference type="InterPro" id="IPR032819">
    <property type="entry name" value="TruB_C"/>
</dbReference>
<evidence type="ECO:0000256" key="5">
    <source>
        <dbReference type="HAMAP-Rule" id="MF_01080"/>
    </source>
</evidence>
<gene>
    <name evidence="5" type="primary">truB</name>
    <name evidence="9" type="ORF">Lqui_1178</name>
</gene>
<evidence type="ECO:0000256" key="1">
    <source>
        <dbReference type="ARBA" id="ARBA00000385"/>
    </source>
</evidence>
<dbReference type="CDD" id="cd02573">
    <property type="entry name" value="PseudoU_synth_EcTruB"/>
    <property type="match status" value="1"/>
</dbReference>
<dbReference type="HAMAP" id="MF_01080">
    <property type="entry name" value="TruB_bact"/>
    <property type="match status" value="1"/>
</dbReference>
<feature type="domain" description="tRNA pseudouridine synthase II TruB subfamily 1 C-terminal" evidence="7">
    <location>
        <begin position="240"/>
        <end position="295"/>
    </location>
</feature>
<dbReference type="EC" id="5.4.99.25" evidence="5"/>
<comment type="catalytic activity">
    <reaction evidence="1 5">
        <text>uridine(55) in tRNA = pseudouridine(55) in tRNA</text>
        <dbReference type="Rhea" id="RHEA:42532"/>
        <dbReference type="Rhea" id="RHEA-COMP:10101"/>
        <dbReference type="Rhea" id="RHEA-COMP:10102"/>
        <dbReference type="ChEBI" id="CHEBI:65314"/>
        <dbReference type="ChEBI" id="CHEBI:65315"/>
        <dbReference type="EC" id="5.4.99.25"/>
    </reaction>
</comment>
<dbReference type="InterPro" id="IPR036974">
    <property type="entry name" value="PUA_sf"/>
</dbReference>
<keyword evidence="3 5" id="KW-0819">tRNA processing</keyword>
<dbReference type="InterPro" id="IPR015947">
    <property type="entry name" value="PUA-like_sf"/>
</dbReference>
<dbReference type="GO" id="GO:0031119">
    <property type="term" value="P:tRNA pseudouridine synthesis"/>
    <property type="evidence" value="ECO:0007669"/>
    <property type="project" value="UniProtKB-UniRule"/>
</dbReference>
<dbReference type="InterPro" id="IPR002501">
    <property type="entry name" value="PsdUridine_synth_N"/>
</dbReference>
<dbReference type="GO" id="GO:0160148">
    <property type="term" value="F:tRNA pseudouridine(55) synthase activity"/>
    <property type="evidence" value="ECO:0007669"/>
    <property type="project" value="UniProtKB-EC"/>
</dbReference>
<evidence type="ECO:0000313" key="10">
    <source>
        <dbReference type="Proteomes" id="UP000054618"/>
    </source>
</evidence>
<dbReference type="PANTHER" id="PTHR13767">
    <property type="entry name" value="TRNA-PSEUDOURIDINE SYNTHASE"/>
    <property type="match status" value="1"/>
</dbReference>
<organism evidence="9 10">
    <name type="scientific">Legionella quinlivanii</name>
    <dbReference type="NCBI Taxonomy" id="45073"/>
    <lineage>
        <taxon>Bacteria</taxon>
        <taxon>Pseudomonadati</taxon>
        <taxon>Pseudomonadota</taxon>
        <taxon>Gammaproteobacteria</taxon>
        <taxon>Legionellales</taxon>
        <taxon>Legionellaceae</taxon>
        <taxon>Legionella</taxon>
    </lineage>
</organism>
<dbReference type="Pfam" id="PF09157">
    <property type="entry name" value="TruB-C_2"/>
    <property type="match status" value="1"/>
</dbReference>
<dbReference type="RefSeq" id="WP_058507251.1">
    <property type="nucleotide sequence ID" value="NZ_CAAAIK010000003.1"/>
</dbReference>
<dbReference type="PATRIC" id="fig|45073.5.peg.1241"/>
<dbReference type="InterPro" id="IPR020103">
    <property type="entry name" value="PsdUridine_synth_cat_dom_sf"/>
</dbReference>
<comment type="function">
    <text evidence="5">Responsible for synthesis of pseudouridine from uracil-55 in the psi GC loop of transfer RNAs.</text>
</comment>
<proteinExistence type="inferred from homology"/>
<feature type="domain" description="tRNA pseudouridylate synthase B C-terminal" evidence="8">
    <location>
        <begin position="181"/>
        <end position="236"/>
    </location>
</feature>
<feature type="active site" description="Nucleophile" evidence="5">
    <location>
        <position position="46"/>
    </location>
</feature>
<dbReference type="InterPro" id="IPR015240">
    <property type="entry name" value="tRNA_sdUridine_synth_fam1_C"/>
</dbReference>
<dbReference type="SUPFAM" id="SSF88697">
    <property type="entry name" value="PUA domain-like"/>
    <property type="match status" value="1"/>
</dbReference>
<dbReference type="Gene3D" id="2.30.130.10">
    <property type="entry name" value="PUA domain"/>
    <property type="match status" value="1"/>
</dbReference>
<feature type="domain" description="Pseudouridine synthase II N-terminal" evidence="6">
    <location>
        <begin position="31"/>
        <end position="180"/>
    </location>
</feature>
<evidence type="ECO:0000256" key="3">
    <source>
        <dbReference type="ARBA" id="ARBA00022694"/>
    </source>
</evidence>
<dbReference type="NCBIfam" id="TIGR00431">
    <property type="entry name" value="TruB"/>
    <property type="match status" value="1"/>
</dbReference>
<protein>
    <recommendedName>
        <fullName evidence="5">tRNA pseudouridine synthase B</fullName>
        <ecNumber evidence="5">5.4.99.25</ecNumber>
    </recommendedName>
    <alternativeName>
        <fullName evidence="5">tRNA pseudouridine(55) synthase</fullName>
        <shortName evidence="5">Psi55 synthase</shortName>
    </alternativeName>
    <alternativeName>
        <fullName evidence="5">tRNA pseudouridylate synthase</fullName>
    </alternativeName>
    <alternativeName>
        <fullName evidence="5">tRNA-uridine isomerase</fullName>
    </alternativeName>
</protein>
<evidence type="ECO:0000313" key="9">
    <source>
        <dbReference type="EMBL" id="KTD52334.1"/>
    </source>
</evidence>
<dbReference type="PANTHER" id="PTHR13767:SF2">
    <property type="entry name" value="PSEUDOURIDYLATE SYNTHASE TRUB1"/>
    <property type="match status" value="1"/>
</dbReference>
<evidence type="ECO:0000256" key="4">
    <source>
        <dbReference type="ARBA" id="ARBA00023235"/>
    </source>
</evidence>
<keyword evidence="10" id="KW-1185">Reference proteome</keyword>
<evidence type="ECO:0000256" key="2">
    <source>
        <dbReference type="ARBA" id="ARBA00005642"/>
    </source>
</evidence>
<dbReference type="EMBL" id="LNYS01000006">
    <property type="protein sequence ID" value="KTD52334.1"/>
    <property type="molecule type" value="Genomic_DNA"/>
</dbReference>
<dbReference type="Pfam" id="PF01509">
    <property type="entry name" value="TruB_N"/>
    <property type="match status" value="1"/>
</dbReference>
<dbReference type="OrthoDB" id="9802309at2"/>
<evidence type="ECO:0000259" key="6">
    <source>
        <dbReference type="Pfam" id="PF01509"/>
    </source>
</evidence>
<dbReference type="Proteomes" id="UP000054618">
    <property type="component" value="Unassembled WGS sequence"/>
</dbReference>
<dbReference type="InterPro" id="IPR014780">
    <property type="entry name" value="tRNA_psdUridine_synth_TruB"/>
</dbReference>
<dbReference type="Pfam" id="PF16198">
    <property type="entry name" value="TruB_C_2"/>
    <property type="match status" value="1"/>
</dbReference>